<evidence type="ECO:0000313" key="2">
    <source>
        <dbReference type="Proteomes" id="UP000250163"/>
    </source>
</evidence>
<dbReference type="EMBL" id="LS483250">
    <property type="protein sequence ID" value="SQD78020.1"/>
    <property type="molecule type" value="Genomic_DNA"/>
</dbReference>
<dbReference type="Proteomes" id="UP000250163">
    <property type="component" value="Chromosome MORIYA"/>
</dbReference>
<dbReference type="RefSeq" id="WP_232011550.1">
    <property type="nucleotide sequence ID" value="NZ_LS483250.1"/>
</dbReference>
<organism evidence="1 2">
    <name type="scientific">Moritella yayanosii</name>
    <dbReference type="NCBI Taxonomy" id="69539"/>
    <lineage>
        <taxon>Bacteria</taxon>
        <taxon>Pseudomonadati</taxon>
        <taxon>Pseudomonadota</taxon>
        <taxon>Gammaproteobacteria</taxon>
        <taxon>Alteromonadales</taxon>
        <taxon>Moritellaceae</taxon>
        <taxon>Moritella</taxon>
    </lineage>
</organism>
<dbReference type="AlphaFoldDB" id="A0A330LME1"/>
<evidence type="ECO:0000313" key="1">
    <source>
        <dbReference type="EMBL" id="SQD78020.1"/>
    </source>
</evidence>
<dbReference type="KEGG" id="mya:MORIYA_1542"/>
<keyword evidence="2" id="KW-1185">Reference proteome</keyword>
<name>A0A330LME1_9GAMM</name>
<protein>
    <submittedName>
        <fullName evidence="1">Uncharacterized protein</fullName>
    </submittedName>
</protein>
<gene>
    <name evidence="1" type="ORF">MORIYA_1542</name>
</gene>
<proteinExistence type="predicted"/>
<sequence>MPEHVANIHWYKGALLELSTAHITDPLLIEMGIVKHRDQASAPVMNWIYQVLNPGVIK</sequence>
<accession>A0A330LME1</accession>
<reference evidence="2" key="1">
    <citation type="submission" date="2018-05" db="EMBL/GenBank/DDBJ databases">
        <authorList>
            <person name="Cea G.-C."/>
            <person name="William W."/>
        </authorList>
    </citation>
    <scope>NUCLEOTIDE SEQUENCE [LARGE SCALE GENOMIC DNA]</scope>
    <source>
        <strain evidence="2">DB21MT 5</strain>
    </source>
</reference>